<keyword evidence="5" id="KW-1185">Reference proteome</keyword>
<dbReference type="RefSeq" id="XP_016219959.1">
    <property type="nucleotide sequence ID" value="XM_016373048.1"/>
</dbReference>
<organism evidence="4 5">
    <name type="scientific">Exophiala mesophila</name>
    <name type="common">Black yeast-like fungus</name>
    <dbReference type="NCBI Taxonomy" id="212818"/>
    <lineage>
        <taxon>Eukaryota</taxon>
        <taxon>Fungi</taxon>
        <taxon>Dikarya</taxon>
        <taxon>Ascomycota</taxon>
        <taxon>Pezizomycotina</taxon>
        <taxon>Eurotiomycetes</taxon>
        <taxon>Chaetothyriomycetidae</taxon>
        <taxon>Chaetothyriales</taxon>
        <taxon>Herpotrichiellaceae</taxon>
        <taxon>Exophiala</taxon>
    </lineage>
</organism>
<dbReference type="HOGENOM" id="CLU_2096890_0_0_1"/>
<dbReference type="InterPro" id="IPR036390">
    <property type="entry name" value="WH_DNA-bd_sf"/>
</dbReference>
<dbReference type="OrthoDB" id="2410195at2759"/>
<proteinExistence type="predicted"/>
<name>A0A0D1WHU5_EXOME</name>
<evidence type="ECO:0000313" key="5">
    <source>
        <dbReference type="Proteomes" id="UP000054302"/>
    </source>
</evidence>
<dbReference type="STRING" id="212818.A0A0D1WHU5"/>
<evidence type="ECO:0000256" key="2">
    <source>
        <dbReference type="ARBA" id="ARBA00022679"/>
    </source>
</evidence>
<dbReference type="GeneID" id="27325917"/>
<dbReference type="GO" id="GO:0008168">
    <property type="term" value="F:methyltransferase activity"/>
    <property type="evidence" value="ECO:0007669"/>
    <property type="project" value="UniProtKB-KW"/>
</dbReference>
<sequence>MSAASDEIKGLLALRDSLNSSIDAFIDLSNEERAPGPKVNQARQKISSAARKLATEVANPQQEATALAFAPWLNAVIRTALELNIFNLLGTSTTASELAEKTGADEALIGMDKTLH</sequence>
<protein>
    <submittedName>
        <fullName evidence="4">Uncharacterized protein</fullName>
    </submittedName>
</protein>
<keyword evidence="2" id="KW-0808">Transferase</keyword>
<keyword evidence="1" id="KW-0489">Methyltransferase</keyword>
<dbReference type="PANTHER" id="PTHR43712:SF2">
    <property type="entry name" value="O-METHYLTRANSFERASE CICE"/>
    <property type="match status" value="1"/>
</dbReference>
<accession>A0A0D1WHU5</accession>
<dbReference type="InterPro" id="IPR036388">
    <property type="entry name" value="WH-like_DNA-bd_sf"/>
</dbReference>
<dbReference type="EMBL" id="KN847525">
    <property type="protein sequence ID" value="KIV88385.1"/>
    <property type="molecule type" value="Genomic_DNA"/>
</dbReference>
<evidence type="ECO:0000256" key="3">
    <source>
        <dbReference type="ARBA" id="ARBA00022691"/>
    </source>
</evidence>
<dbReference type="Proteomes" id="UP000054302">
    <property type="component" value="Unassembled WGS sequence"/>
</dbReference>
<dbReference type="SUPFAM" id="SSF46785">
    <property type="entry name" value="Winged helix' DNA-binding domain"/>
    <property type="match status" value="1"/>
</dbReference>
<evidence type="ECO:0000256" key="1">
    <source>
        <dbReference type="ARBA" id="ARBA00022603"/>
    </source>
</evidence>
<evidence type="ECO:0000313" key="4">
    <source>
        <dbReference type="EMBL" id="KIV88385.1"/>
    </source>
</evidence>
<dbReference type="VEuPathDB" id="FungiDB:PV10_08072"/>
<dbReference type="Gene3D" id="1.10.10.10">
    <property type="entry name" value="Winged helix-like DNA-binding domain superfamily/Winged helix DNA-binding domain"/>
    <property type="match status" value="1"/>
</dbReference>
<keyword evidence="3" id="KW-0949">S-adenosyl-L-methionine</keyword>
<dbReference type="PANTHER" id="PTHR43712">
    <property type="entry name" value="PUTATIVE (AFU_ORTHOLOGUE AFUA_4G14580)-RELATED"/>
    <property type="match status" value="1"/>
</dbReference>
<dbReference type="GO" id="GO:0032259">
    <property type="term" value="P:methylation"/>
    <property type="evidence" value="ECO:0007669"/>
    <property type="project" value="UniProtKB-KW"/>
</dbReference>
<reference evidence="4 5" key="1">
    <citation type="submission" date="2015-01" db="EMBL/GenBank/DDBJ databases">
        <title>The Genome Sequence of Exophiala mesophila CBS40295.</title>
        <authorList>
            <consortium name="The Broad Institute Genomics Platform"/>
            <person name="Cuomo C."/>
            <person name="de Hoog S."/>
            <person name="Gorbushina A."/>
            <person name="Stielow B."/>
            <person name="Teixiera M."/>
            <person name="Abouelleil A."/>
            <person name="Chapman S.B."/>
            <person name="Priest M."/>
            <person name="Young S.K."/>
            <person name="Wortman J."/>
            <person name="Nusbaum C."/>
            <person name="Birren B."/>
        </authorList>
    </citation>
    <scope>NUCLEOTIDE SEQUENCE [LARGE SCALE GENOMIC DNA]</scope>
    <source>
        <strain evidence="4 5">CBS 40295</strain>
    </source>
</reference>
<dbReference type="AlphaFoldDB" id="A0A0D1WHU5"/>
<gene>
    <name evidence="4" type="ORF">PV10_08072</name>
</gene>